<evidence type="ECO:0000313" key="3">
    <source>
        <dbReference type="Proteomes" id="UP001388673"/>
    </source>
</evidence>
<sequence length="454" mass="48910">MFAPRSHHIPRTYSSIHPTTSKKNTNKENATGNGLPTKTPSRAGKAVLGGPSTSMKMGLGGMALGSKTEGRDRNVLSQSNREGGKGKGREGEDIEPKRLFANAPPKAGSSIPPSKSLSSMPHLPTRTPAPSKRLPSSQTLRTPAPSLILQQQPAPTPLPSATRTRRRSRQSLSSIALTPIKADLQEASFVTPAPVGWEEEVSLGSIDEIIEGQVLEGLREVVEEEEDGEVEYMPPPVEELPWTPAFDHPDLKAIFDTLTKLPPMWAPHEVTIREISELDVGDIPVDNIRLSGDDELEEAWLRPKPAPPKSSMAWGAMMRTASGPTKSAPNVAPRGQFALGRSILASRSGSAITSAHTRGPVNGIMRPITKPPAPVPRPPAVRPVHNITKSNMSIQRNASKVIQSPGRTASAAIQLKRLRQIDEADAKLFATWDDEAEVETFDLGLDMGVPELEA</sequence>
<comment type="caution">
    <text evidence="2">The sequence shown here is derived from an EMBL/GenBank/DDBJ whole genome shotgun (WGS) entry which is preliminary data.</text>
</comment>
<evidence type="ECO:0000313" key="2">
    <source>
        <dbReference type="EMBL" id="KAK8861236.1"/>
    </source>
</evidence>
<dbReference type="GeneID" id="92179314"/>
<feature type="compositionally biased region" description="Low complexity" evidence="1">
    <location>
        <begin position="109"/>
        <end position="121"/>
    </location>
</feature>
<feature type="compositionally biased region" description="Pro residues" evidence="1">
    <location>
        <begin position="369"/>
        <end position="380"/>
    </location>
</feature>
<name>A0AAW0Z0I3_9TREE</name>
<evidence type="ECO:0000256" key="1">
    <source>
        <dbReference type="SAM" id="MobiDB-lite"/>
    </source>
</evidence>
<reference evidence="2 3" key="1">
    <citation type="journal article" date="2024" name="bioRxiv">
        <title>Comparative genomics of Cryptococcus and Kwoniella reveals pathogenesis evolution and contrasting karyotype dynamics via intercentromeric recombination or chromosome fusion.</title>
        <authorList>
            <person name="Coelho M.A."/>
            <person name="David-Palma M."/>
            <person name="Shea T."/>
            <person name="Bowers K."/>
            <person name="McGinley-Smith S."/>
            <person name="Mohammad A.W."/>
            <person name="Gnirke A."/>
            <person name="Yurkov A.M."/>
            <person name="Nowrousian M."/>
            <person name="Sun S."/>
            <person name="Cuomo C.A."/>
            <person name="Heitman J."/>
        </authorList>
    </citation>
    <scope>NUCLEOTIDE SEQUENCE [LARGE SCALE GENOMIC DNA]</scope>
    <source>
        <strain evidence="2 3">CBS 13917</strain>
    </source>
</reference>
<protein>
    <submittedName>
        <fullName evidence="2">Uncharacterized protein</fullName>
    </submittedName>
</protein>
<proteinExistence type="predicted"/>
<feature type="region of interest" description="Disordered" evidence="1">
    <location>
        <begin position="1"/>
        <end position="172"/>
    </location>
</feature>
<dbReference type="EMBL" id="JBCAWK010000004">
    <property type="protein sequence ID" value="KAK8861236.1"/>
    <property type="molecule type" value="Genomic_DNA"/>
</dbReference>
<dbReference type="Proteomes" id="UP001388673">
    <property type="component" value="Unassembled WGS sequence"/>
</dbReference>
<feature type="compositionally biased region" description="Basic and acidic residues" evidence="1">
    <location>
        <begin position="82"/>
        <end position="98"/>
    </location>
</feature>
<dbReference type="KEGG" id="kne:92179314"/>
<keyword evidence="3" id="KW-1185">Reference proteome</keyword>
<dbReference type="RefSeq" id="XP_066803861.1">
    <property type="nucleotide sequence ID" value="XM_066945172.1"/>
</dbReference>
<feature type="compositionally biased region" description="Polar residues" evidence="1">
    <location>
        <begin position="12"/>
        <end position="40"/>
    </location>
</feature>
<gene>
    <name evidence="2" type="ORF">IAR55_002055</name>
</gene>
<accession>A0AAW0Z0I3</accession>
<feature type="region of interest" description="Disordered" evidence="1">
    <location>
        <begin position="349"/>
        <end position="380"/>
    </location>
</feature>
<feature type="compositionally biased region" description="Basic residues" evidence="1">
    <location>
        <begin position="1"/>
        <end position="10"/>
    </location>
</feature>
<dbReference type="AlphaFoldDB" id="A0AAW0Z0I3"/>
<organism evidence="2 3">
    <name type="scientific">Kwoniella newhampshirensis</name>
    <dbReference type="NCBI Taxonomy" id="1651941"/>
    <lineage>
        <taxon>Eukaryota</taxon>
        <taxon>Fungi</taxon>
        <taxon>Dikarya</taxon>
        <taxon>Basidiomycota</taxon>
        <taxon>Agaricomycotina</taxon>
        <taxon>Tremellomycetes</taxon>
        <taxon>Tremellales</taxon>
        <taxon>Cryptococcaceae</taxon>
        <taxon>Kwoniella</taxon>
    </lineage>
</organism>